<dbReference type="EMBL" id="QMKO01001507">
    <property type="protein sequence ID" value="RTG89372.1"/>
    <property type="molecule type" value="Genomic_DNA"/>
</dbReference>
<evidence type="ECO:0000256" key="7">
    <source>
        <dbReference type="ARBA" id="ARBA00022840"/>
    </source>
</evidence>
<feature type="region of interest" description="Disordered" evidence="14">
    <location>
        <begin position="1779"/>
        <end position="1803"/>
    </location>
</feature>
<evidence type="ECO:0000256" key="2">
    <source>
        <dbReference type="ARBA" id="ARBA00009220"/>
    </source>
</evidence>
<accession>A0A430QNX8</accession>
<dbReference type="GO" id="GO:0042393">
    <property type="term" value="F:histone binding"/>
    <property type="evidence" value="ECO:0007669"/>
    <property type="project" value="TreeGrafter"/>
</dbReference>
<keyword evidence="3" id="KW-0597">Phosphoprotein</keyword>
<proteinExistence type="inferred from homology"/>
<keyword evidence="13" id="KW-0175">Coiled coil</keyword>
<dbReference type="FunFam" id="3.40.50.300:FF:000529">
    <property type="entry name" value="helicase SRCAP isoform X1"/>
    <property type="match status" value="1"/>
</dbReference>
<keyword evidence="18" id="KW-1185">Reference proteome</keyword>
<dbReference type="GO" id="GO:0004386">
    <property type="term" value="F:helicase activity"/>
    <property type="evidence" value="ECO:0007669"/>
    <property type="project" value="UniProtKB-KW"/>
</dbReference>
<evidence type="ECO:0000259" key="15">
    <source>
        <dbReference type="PROSITE" id="PS51192"/>
    </source>
</evidence>
<evidence type="ECO:0000256" key="1">
    <source>
        <dbReference type="ARBA" id="ARBA00004123"/>
    </source>
</evidence>
<organism evidence="17 18">
    <name type="scientific">Schistosoma bovis</name>
    <name type="common">Blood fluke</name>
    <dbReference type="NCBI Taxonomy" id="6184"/>
    <lineage>
        <taxon>Eukaryota</taxon>
        <taxon>Metazoa</taxon>
        <taxon>Spiralia</taxon>
        <taxon>Lophotrochozoa</taxon>
        <taxon>Platyhelminthes</taxon>
        <taxon>Trematoda</taxon>
        <taxon>Digenea</taxon>
        <taxon>Strigeidida</taxon>
        <taxon>Schistosomatoidea</taxon>
        <taxon>Schistosomatidae</taxon>
        <taxon>Schistosoma</taxon>
    </lineage>
</organism>
<name>A0A430QNX8_SCHBO</name>
<dbReference type="CDD" id="cd18793">
    <property type="entry name" value="SF2_C_SNF"/>
    <property type="match status" value="1"/>
</dbReference>
<evidence type="ECO:0000256" key="13">
    <source>
        <dbReference type="SAM" id="Coils"/>
    </source>
</evidence>
<dbReference type="InterPro" id="IPR001650">
    <property type="entry name" value="Helicase_C-like"/>
</dbReference>
<dbReference type="SMART" id="SM00487">
    <property type="entry name" value="DEXDc"/>
    <property type="match status" value="1"/>
</dbReference>
<dbReference type="InterPro" id="IPR049730">
    <property type="entry name" value="SNF2/RAD54-like_C"/>
</dbReference>
<keyword evidence="4" id="KW-0547">Nucleotide-binding</keyword>
<evidence type="ECO:0000256" key="14">
    <source>
        <dbReference type="SAM" id="MobiDB-lite"/>
    </source>
</evidence>
<dbReference type="FunFam" id="3.40.50.10810:FF:000005">
    <property type="entry name" value="Photoperiod-independent early flowering 1"/>
    <property type="match status" value="1"/>
</dbReference>
<keyword evidence="8" id="KW-0156">Chromatin regulator</keyword>
<sequence>MVEIDNADHTKSEVVSDPSAVNIHGTITGPQSDLEMRNKVVCCLRELMRVVQSSYHEDVVELNFIQSGSLLIEFYEWRRKKTQELMQALCSGHLDPEDLSLVSDYMSGHVNSDAIFPPNGAFPPCLGSQPVSLDNDSEDDEDESYFSQRNMICLVLIVLQRRLDENSLLKYAVDEVSILKRVLELKRDGLWSIDDSSCGTTETGSIDISTSISLVPPSEPTCRTYSDYMFAEINWLAEDFKRERQWKRVSAKKSYSKVSVGCHSIVLSRITYYFFLLFKLALTALKCCRDKSERALKIEKEEVVRIRKMCAFIARMVRDWWRQMDKIVQAKQQVRLTAKRQQAISSHLGQVLETTEEYTRWLTEGITSSKPKKTTVNSNKSSGGNNLNENVSDSGERILKSPVRELDTSDEEFTVDEVALNEVDDEETIEQEEKIAIEDQHGSEMSTAVELEQLAADADCPLEDLLPPGYLEFITSNSPVVSDSSASEVKDFGEPYNRKRIEADAVCQVITCSSEIPKECQYPEKSEETKSEANVSVFEKKELDVPKLEASLSVKETMINIANKNESNLEIASNTFDIKSNSQSLLTKEIKDTDNEVELANSNVNECPSVKRGSEIILKKVMDHDVNASVMEAESNTNVVLPNNKGEETQKSSCQTSACEPIIESTTNEGKNASSGVGLATVSSPFLLSGGNLREYQLVGLSWLVATYDKRLNGILADEMGLGKTIQTISLLAYLACERGVWGPHLIVVPTSVILNWEVEFKRWCPSFKILTYFGNMKERKCKRKGWTKTNAFHVCITSYRLAIQDAIAFKRKKWKYLILDEAQNIKNFKSQRWQTLLTFNSQRRLLLTGTPLQNSLMELWSLMHFLMPNIFQSHRDFQEWFASPITGMIEGNTDHNELLVQRLHKVLRPFLLRRLKADVERQLPKKYEHVIMCRLSRRQRFLYDDFMSLGRLLVSMSHPFLVFAPSSNGSRSVFGSASAFSDPDLDWLDTAGLVARLLGQTMNLVEMARDLPGFVARRCHQLCARENLITIIDSSDVIDDVEFPKNTWDIGMPKSCLRRRFVERCNRLLLMSRINERRCDLTFKSHSNDIGTYWDHGTHIGPDLIFLINRLMLEKPVENLQDVHIYPGLINGAVYCQQSLHTWPVKCSPLSSIISSTVDQISCFEGNIHQMSSLSMESISSRRTSWLRSSRSLREMLHSPGDYLNDLREILKRFVFVVPAVISSGFTLQVSNHALEHQLINQEIRIRDMLLSSGCLHPSFFPMNSSEYHERKTLNRLTTWSPQMWLMPSKLHQLVMSCRIQFPDPRLIQYDCGKLQRLHSLLRELKSGNHRVLIFTQMARMLDILEQFLAYHGHRYLRLDGTTKVEQRQVLMERFNQDSQIFVFILSTRSGGLGINLTGADTVIFYDSDWNPTMDAQAQDRCHRIGQTRDVHIYRLISERTVEENILRKANQKRFLSDVAIEGGKFTTAFFKQNTITELFAEPSGLQDLAKMKGSATLMETSSLSHSDKKCMDSNFGSVSQSEDRVVVTHLVPEIRPDGCMSTSSSASPRGVSANESSGLISNSEAQLEALLDACEEESDRIAARRVLDEAKADLAEFEEKSPYNEDNNDSIIADDNNGSNIPSVAVIEPFSRLRNCLQQSDEDNTASQNTNETFETIEQIVERELLGFESQLKPVERFGVRQVEEQREHMLNEQLDMADAELIESEKVWHLEKLKALHEADEQRADLEDDDMFYCCGKYDLSSQLAELERLERIRMEETDDADASINLLDSGQIFSSGRSKYPRKRPYDSCSTAHKVQARQPTQLDITESSKTGIKAFVEKMHFPPTVHTKRFHKSGIRNNNLYSQSNNPQSKTGAFLQQDVISSSKLEKNYLSSRSYPIPELSEENVSYKGSEEIHHFDQSHSQYNRSTTQTQKRIDRRNTECHLPDKVFRFDAPNSVISSNHYDPENVAHEEIVEANDLVELPFNQQSNNVLSDSFEVSVGSSTKLQSDRIPGFHNDISASEGLSATGISCTKYVVPSTTTTPGIHLQNRYQNSPDIPFRLLSPTTPSVQHPPEPMIPVQSIPDGSHLNLTARQVLASTGQPVFVITRQMKTPSGEIYQQRFTHPVVPPSQFTRMVYRLQKPSGISSRTSTLLETNRIRQPQLPTESSITYRPAMMNNPPTAGALVMKPVAKSVNVNVSPDSGLQDMTTSVKHFSQPPRFSANGIKCATSIPVIRMINCDANKTSPIIRLVSSEINHINNDVTHPHNSQSVSALLTPTNTVRIGNTVRLIPNHISNSNAQVIRLQRVVSNLTHPKNT</sequence>
<protein>
    <submittedName>
        <fullName evidence="17">E1A-binding protein p400</fullName>
    </submittedName>
</protein>
<feature type="compositionally biased region" description="Low complexity" evidence="14">
    <location>
        <begin position="377"/>
        <end position="390"/>
    </location>
</feature>
<dbReference type="InterPro" id="IPR000330">
    <property type="entry name" value="SNF2_N"/>
</dbReference>
<evidence type="ECO:0000256" key="12">
    <source>
        <dbReference type="ARBA" id="ARBA00023242"/>
    </source>
</evidence>
<evidence type="ECO:0000256" key="5">
    <source>
        <dbReference type="ARBA" id="ARBA00022801"/>
    </source>
</evidence>
<evidence type="ECO:0000259" key="16">
    <source>
        <dbReference type="PROSITE" id="PS51194"/>
    </source>
</evidence>
<evidence type="ECO:0000256" key="11">
    <source>
        <dbReference type="ARBA" id="ARBA00023163"/>
    </source>
</evidence>
<dbReference type="InterPro" id="IPR050520">
    <property type="entry name" value="INO80/SWR1_helicase"/>
</dbReference>
<evidence type="ECO:0000313" key="18">
    <source>
        <dbReference type="Proteomes" id="UP000290809"/>
    </source>
</evidence>
<keyword evidence="11" id="KW-0804">Transcription</keyword>
<dbReference type="Gene3D" id="3.40.50.300">
    <property type="entry name" value="P-loop containing nucleotide triphosphate hydrolases"/>
    <property type="match status" value="1"/>
</dbReference>
<keyword evidence="6" id="KW-0347">Helicase</keyword>
<dbReference type="Proteomes" id="UP000290809">
    <property type="component" value="Unassembled WGS sequence"/>
</dbReference>
<evidence type="ECO:0000256" key="9">
    <source>
        <dbReference type="ARBA" id="ARBA00023015"/>
    </source>
</evidence>
<keyword evidence="9" id="KW-0805">Transcription regulation</keyword>
<comment type="caution">
    <text evidence="17">The sequence shown here is derived from an EMBL/GenBank/DDBJ whole genome shotgun (WGS) entry which is preliminary data.</text>
</comment>
<keyword evidence="12" id="KW-0539">Nucleus</keyword>
<dbReference type="GO" id="GO:0010557">
    <property type="term" value="P:positive regulation of macromolecule biosynthetic process"/>
    <property type="evidence" value="ECO:0007669"/>
    <property type="project" value="UniProtKB-ARBA"/>
</dbReference>
<dbReference type="Pfam" id="PF00271">
    <property type="entry name" value="Helicase_C"/>
    <property type="match status" value="1"/>
</dbReference>
<feature type="domain" description="Helicase ATP-binding" evidence="15">
    <location>
        <begin position="705"/>
        <end position="870"/>
    </location>
</feature>
<dbReference type="Gene3D" id="3.40.50.10810">
    <property type="entry name" value="Tandem AAA-ATPase domain"/>
    <property type="match status" value="1"/>
</dbReference>
<dbReference type="GO" id="GO:0140096">
    <property type="term" value="F:catalytic activity, acting on a protein"/>
    <property type="evidence" value="ECO:0007669"/>
    <property type="project" value="UniProtKB-ARBA"/>
</dbReference>
<feature type="region of interest" description="Disordered" evidence="14">
    <location>
        <begin position="1539"/>
        <end position="1561"/>
    </location>
</feature>
<dbReference type="GO" id="GO:0010468">
    <property type="term" value="P:regulation of gene expression"/>
    <property type="evidence" value="ECO:0007669"/>
    <property type="project" value="UniProtKB-ARBA"/>
</dbReference>
<dbReference type="CDD" id="cd18003">
    <property type="entry name" value="DEXQc_SRCAP"/>
    <property type="match status" value="1"/>
</dbReference>
<reference evidence="17 18" key="1">
    <citation type="journal article" date="2019" name="PLoS Pathog.">
        <title>Genome sequence of the bovine parasite Schistosoma bovis Tanzania.</title>
        <authorList>
            <person name="Oey H."/>
            <person name="Zakrzewski M."/>
            <person name="Gobert G."/>
            <person name="Gravermann K."/>
            <person name="Stoye J."/>
            <person name="Jones M."/>
            <person name="Mcmanus D."/>
            <person name="Krause L."/>
        </authorList>
    </citation>
    <scope>NUCLEOTIDE SEQUENCE [LARGE SCALE GENOMIC DNA]</scope>
    <source>
        <strain evidence="17 18">TAN1997</strain>
    </source>
</reference>
<keyword evidence="7" id="KW-0067">ATP-binding</keyword>
<dbReference type="STRING" id="6184.A0A430QNX8"/>
<evidence type="ECO:0000256" key="10">
    <source>
        <dbReference type="ARBA" id="ARBA00023125"/>
    </source>
</evidence>
<dbReference type="PROSITE" id="PS51192">
    <property type="entry name" value="HELICASE_ATP_BIND_1"/>
    <property type="match status" value="1"/>
</dbReference>
<dbReference type="SUPFAM" id="SSF52540">
    <property type="entry name" value="P-loop containing nucleoside triphosphate hydrolases"/>
    <property type="match status" value="2"/>
</dbReference>
<comment type="subcellular location">
    <subcellularLocation>
        <location evidence="1">Nucleus</location>
    </subcellularLocation>
</comment>
<feature type="domain" description="Helicase C-terminal" evidence="16">
    <location>
        <begin position="1315"/>
        <end position="1468"/>
    </location>
</feature>
<dbReference type="GO" id="GO:0005524">
    <property type="term" value="F:ATP binding"/>
    <property type="evidence" value="ECO:0007669"/>
    <property type="project" value="UniProtKB-KW"/>
</dbReference>
<dbReference type="GO" id="GO:0006338">
    <property type="term" value="P:chromatin remodeling"/>
    <property type="evidence" value="ECO:0007669"/>
    <property type="project" value="UniProtKB-ARBA"/>
</dbReference>
<gene>
    <name evidence="17" type="ORF">DC041_0012894</name>
</gene>
<dbReference type="PROSITE" id="PS51194">
    <property type="entry name" value="HELICASE_CTER"/>
    <property type="match status" value="1"/>
</dbReference>
<dbReference type="PANTHER" id="PTHR45685:SF1">
    <property type="entry name" value="HELICASE SRCAP"/>
    <property type="match status" value="1"/>
</dbReference>
<dbReference type="GO" id="GO:0000812">
    <property type="term" value="C:Swr1 complex"/>
    <property type="evidence" value="ECO:0007669"/>
    <property type="project" value="TreeGrafter"/>
</dbReference>
<feature type="compositionally biased region" description="Polar residues" evidence="14">
    <location>
        <begin position="1792"/>
        <end position="1803"/>
    </location>
</feature>
<evidence type="ECO:0000256" key="6">
    <source>
        <dbReference type="ARBA" id="ARBA00022806"/>
    </source>
</evidence>
<evidence type="ECO:0000256" key="3">
    <source>
        <dbReference type="ARBA" id="ARBA00022553"/>
    </source>
</evidence>
<dbReference type="GO" id="GO:0016887">
    <property type="term" value="F:ATP hydrolysis activity"/>
    <property type="evidence" value="ECO:0007669"/>
    <property type="project" value="TreeGrafter"/>
</dbReference>
<feature type="compositionally biased region" description="Polar residues" evidence="14">
    <location>
        <begin position="1542"/>
        <end position="1561"/>
    </location>
</feature>
<dbReference type="GO" id="GO:0003677">
    <property type="term" value="F:DNA binding"/>
    <property type="evidence" value="ECO:0007669"/>
    <property type="project" value="UniProtKB-KW"/>
</dbReference>
<dbReference type="Pfam" id="PF00176">
    <property type="entry name" value="SNF2-rel_dom"/>
    <property type="match status" value="1"/>
</dbReference>
<dbReference type="InterPro" id="IPR038718">
    <property type="entry name" value="SNF2-like_sf"/>
</dbReference>
<keyword evidence="5" id="KW-0378">Hydrolase</keyword>
<evidence type="ECO:0000256" key="8">
    <source>
        <dbReference type="ARBA" id="ARBA00022853"/>
    </source>
</evidence>
<dbReference type="PANTHER" id="PTHR45685">
    <property type="entry name" value="HELICASE SRCAP-RELATED"/>
    <property type="match status" value="1"/>
</dbReference>
<evidence type="ECO:0000256" key="4">
    <source>
        <dbReference type="ARBA" id="ARBA00022741"/>
    </source>
</evidence>
<feature type="region of interest" description="Disordered" evidence="14">
    <location>
        <begin position="369"/>
        <end position="397"/>
    </location>
</feature>
<evidence type="ECO:0000313" key="17">
    <source>
        <dbReference type="EMBL" id="RTG89372.1"/>
    </source>
</evidence>
<dbReference type="InterPro" id="IPR027417">
    <property type="entry name" value="P-loop_NTPase"/>
</dbReference>
<feature type="coiled-coil region" evidence="13">
    <location>
        <begin position="1562"/>
        <end position="1602"/>
    </location>
</feature>
<keyword evidence="10" id="KW-0238">DNA-binding</keyword>
<dbReference type="SMART" id="SM00490">
    <property type="entry name" value="HELICc"/>
    <property type="match status" value="1"/>
</dbReference>
<dbReference type="InterPro" id="IPR014001">
    <property type="entry name" value="Helicase_ATP-bd"/>
</dbReference>
<comment type="similarity">
    <text evidence="2">Belongs to the SNF2/RAD54 helicase family. SWR1 subfamily.</text>
</comment>